<dbReference type="PROSITE" id="PS50994">
    <property type="entry name" value="INTEGRASE"/>
    <property type="match status" value="1"/>
</dbReference>
<dbReference type="Pfam" id="PF13976">
    <property type="entry name" value="gag_pre-integrs"/>
    <property type="match status" value="1"/>
</dbReference>
<dbReference type="GO" id="GO:0015074">
    <property type="term" value="P:DNA integration"/>
    <property type="evidence" value="ECO:0007669"/>
    <property type="project" value="InterPro"/>
</dbReference>
<gene>
    <name evidence="2" type="ORF">KK1_020162</name>
</gene>
<evidence type="ECO:0000313" key="2">
    <source>
        <dbReference type="EMBL" id="KYP75950.1"/>
    </source>
</evidence>
<dbReference type="InterPro" id="IPR012337">
    <property type="entry name" value="RNaseH-like_sf"/>
</dbReference>
<dbReference type="Gramene" id="C.cajan_19590.t">
    <property type="protein sequence ID" value="C.cajan_19590.t.cds1"/>
    <property type="gene ID" value="C.cajan_19590"/>
</dbReference>
<dbReference type="InterPro" id="IPR025724">
    <property type="entry name" value="GAG-pre-integrase_dom"/>
</dbReference>
<dbReference type="Gene3D" id="3.30.420.10">
    <property type="entry name" value="Ribonuclease H-like superfamily/Ribonuclease H"/>
    <property type="match status" value="1"/>
</dbReference>
<accession>A0A151U9F7</accession>
<dbReference type="Pfam" id="PF00665">
    <property type="entry name" value="rve"/>
    <property type="match status" value="1"/>
</dbReference>
<proteinExistence type="predicted"/>
<organism evidence="2 3">
    <name type="scientific">Cajanus cajan</name>
    <name type="common">Pigeon pea</name>
    <name type="synonym">Cajanus indicus</name>
    <dbReference type="NCBI Taxonomy" id="3821"/>
    <lineage>
        <taxon>Eukaryota</taxon>
        <taxon>Viridiplantae</taxon>
        <taxon>Streptophyta</taxon>
        <taxon>Embryophyta</taxon>
        <taxon>Tracheophyta</taxon>
        <taxon>Spermatophyta</taxon>
        <taxon>Magnoliopsida</taxon>
        <taxon>eudicotyledons</taxon>
        <taxon>Gunneridae</taxon>
        <taxon>Pentapetalae</taxon>
        <taxon>rosids</taxon>
        <taxon>fabids</taxon>
        <taxon>Fabales</taxon>
        <taxon>Fabaceae</taxon>
        <taxon>Papilionoideae</taxon>
        <taxon>50 kb inversion clade</taxon>
        <taxon>NPAAA clade</taxon>
        <taxon>indigoferoid/millettioid clade</taxon>
        <taxon>Phaseoleae</taxon>
        <taxon>Cajanus</taxon>
    </lineage>
</organism>
<feature type="domain" description="Integrase catalytic" evidence="1">
    <location>
        <begin position="135"/>
        <end position="261"/>
    </location>
</feature>
<dbReference type="Proteomes" id="UP000075243">
    <property type="component" value="Chromosome 1"/>
</dbReference>
<dbReference type="SUPFAM" id="SSF53098">
    <property type="entry name" value="Ribonuclease H-like"/>
    <property type="match status" value="1"/>
</dbReference>
<dbReference type="InterPro" id="IPR039537">
    <property type="entry name" value="Retrotran_Ty1/copia-like"/>
</dbReference>
<dbReference type="AlphaFoldDB" id="A0A151U9F7"/>
<dbReference type="InterPro" id="IPR001584">
    <property type="entry name" value="Integrase_cat-core"/>
</dbReference>
<keyword evidence="3" id="KW-1185">Reference proteome</keyword>
<evidence type="ECO:0000313" key="3">
    <source>
        <dbReference type="Proteomes" id="UP000075243"/>
    </source>
</evidence>
<sequence length="261" mass="29650">MTFLTPVPSITKKLLSVSQFAWDNHVFFEFYPDFCTVKTQGTRETVLQGQLRGGLYVFPPMHKVQPPLAFSAEKSSSHSRFTLWHSRLGHPSPKILKVALRNSHIPCNNFPDSVLCESCCMGKAHQLPFINSNSEYHTPLQLVFSDIWGPSPVATSTGARYYIVFLDAFSKYSWIYLLNSKSEAFTAFQQFKSSAELQLNTKIKAIQTDNAKEFIKLSKYLNENGIQHRLTCPHTHEQNDSPKRKHRHITETGLTLLANAS</sequence>
<dbReference type="PANTHER" id="PTHR42648:SF26">
    <property type="entry name" value="INTEGRASE CATALYTIC DOMAIN-CONTAINING PROTEIN"/>
    <property type="match status" value="1"/>
</dbReference>
<name>A0A151U9F7_CAJCA</name>
<evidence type="ECO:0000259" key="1">
    <source>
        <dbReference type="PROSITE" id="PS50994"/>
    </source>
</evidence>
<dbReference type="STRING" id="3821.A0A151U9F7"/>
<protein>
    <submittedName>
        <fullName evidence="2">Retrovirus-related Pol polyprotein from transposon TNT 1-94</fullName>
    </submittedName>
</protein>
<dbReference type="InterPro" id="IPR036397">
    <property type="entry name" value="RNaseH_sf"/>
</dbReference>
<dbReference type="EMBL" id="CM003603">
    <property type="protein sequence ID" value="KYP75950.1"/>
    <property type="molecule type" value="Genomic_DNA"/>
</dbReference>
<reference evidence="2 3" key="1">
    <citation type="journal article" date="2012" name="Nat. Biotechnol.">
        <title>Draft genome sequence of pigeonpea (Cajanus cajan), an orphan legume crop of resource-poor farmers.</title>
        <authorList>
            <person name="Varshney R.K."/>
            <person name="Chen W."/>
            <person name="Li Y."/>
            <person name="Bharti A.K."/>
            <person name="Saxena R.K."/>
            <person name="Schlueter J.A."/>
            <person name="Donoghue M.T."/>
            <person name="Azam S."/>
            <person name="Fan G."/>
            <person name="Whaley A.M."/>
            <person name="Farmer A.D."/>
            <person name="Sheridan J."/>
            <person name="Iwata A."/>
            <person name="Tuteja R."/>
            <person name="Penmetsa R.V."/>
            <person name="Wu W."/>
            <person name="Upadhyaya H.D."/>
            <person name="Yang S.P."/>
            <person name="Shah T."/>
            <person name="Saxena K.B."/>
            <person name="Michael T."/>
            <person name="McCombie W.R."/>
            <person name="Yang B."/>
            <person name="Zhang G."/>
            <person name="Yang H."/>
            <person name="Wang J."/>
            <person name="Spillane C."/>
            <person name="Cook D.R."/>
            <person name="May G.D."/>
            <person name="Xu X."/>
            <person name="Jackson S.A."/>
        </authorList>
    </citation>
    <scope>NUCLEOTIDE SEQUENCE [LARGE SCALE GENOMIC DNA]</scope>
    <source>
        <strain evidence="3">cv. Asha</strain>
    </source>
</reference>
<dbReference type="GO" id="GO:0003676">
    <property type="term" value="F:nucleic acid binding"/>
    <property type="evidence" value="ECO:0007669"/>
    <property type="project" value="InterPro"/>
</dbReference>
<dbReference type="PANTHER" id="PTHR42648">
    <property type="entry name" value="TRANSPOSASE, PUTATIVE-RELATED"/>
    <property type="match status" value="1"/>
</dbReference>